<evidence type="ECO:0000313" key="2">
    <source>
        <dbReference type="EMBL" id="KAA8916188.1"/>
    </source>
</evidence>
<gene>
    <name evidence="2" type="ORF">TRICI_001679</name>
</gene>
<evidence type="ECO:0000256" key="1">
    <source>
        <dbReference type="SAM" id="SignalP"/>
    </source>
</evidence>
<sequence>MKFGTALLSAVAATAAVAAPNKATQNFARPQGEMKKFAGNAHGTIECNPDTKICTVKCGESLQAICTLVGAFDSVFYGLETLVGFTIHCTEKGCNVYCPVDGTVTCALNEAGAAFDSVFAIGEMIIVDGLANLLSGTSPDEAAADDSNSQDQ</sequence>
<comment type="caution">
    <text evidence="2">The sequence shown here is derived from an EMBL/GenBank/DDBJ whole genome shotgun (WGS) entry which is preliminary data.</text>
</comment>
<keyword evidence="1" id="KW-0732">Signal</keyword>
<accession>A0A642V8M6</accession>
<dbReference type="EMBL" id="SWFS01000118">
    <property type="protein sequence ID" value="KAA8916188.1"/>
    <property type="molecule type" value="Genomic_DNA"/>
</dbReference>
<feature type="chain" id="PRO_5025021903" description="Hydrophobin" evidence="1">
    <location>
        <begin position="19"/>
        <end position="152"/>
    </location>
</feature>
<dbReference type="VEuPathDB" id="FungiDB:TRICI_001679"/>
<organism evidence="2 3">
    <name type="scientific">Trichomonascus ciferrii</name>
    <dbReference type="NCBI Taxonomy" id="44093"/>
    <lineage>
        <taxon>Eukaryota</taxon>
        <taxon>Fungi</taxon>
        <taxon>Dikarya</taxon>
        <taxon>Ascomycota</taxon>
        <taxon>Saccharomycotina</taxon>
        <taxon>Dipodascomycetes</taxon>
        <taxon>Dipodascales</taxon>
        <taxon>Trichomonascaceae</taxon>
        <taxon>Trichomonascus</taxon>
        <taxon>Trichomonascus ciferrii complex</taxon>
    </lineage>
</organism>
<keyword evidence="3" id="KW-1185">Reference proteome</keyword>
<dbReference type="AlphaFoldDB" id="A0A642V8M6"/>
<evidence type="ECO:0008006" key="4">
    <source>
        <dbReference type="Google" id="ProtNLM"/>
    </source>
</evidence>
<reference evidence="2" key="1">
    <citation type="journal article" date="2019" name="G3 (Bethesda)">
        <title>Genome Assemblies of Two Rare Opportunistic Yeast Pathogens: Diutina rugosa (syn. Candida rugosa) and Trichomonascus ciferrii (syn. Candida ciferrii).</title>
        <authorList>
            <person name="Mixao V."/>
            <person name="Saus E."/>
            <person name="Hansen A.P."/>
            <person name="Lass-Florl C."/>
            <person name="Gabaldon T."/>
        </authorList>
    </citation>
    <scope>NUCLEOTIDE SEQUENCE</scope>
    <source>
        <strain evidence="2">CBS 4856</strain>
    </source>
</reference>
<name>A0A642V8M6_9ASCO</name>
<feature type="signal peptide" evidence="1">
    <location>
        <begin position="1"/>
        <end position="18"/>
    </location>
</feature>
<protein>
    <recommendedName>
        <fullName evidence="4">Hydrophobin</fullName>
    </recommendedName>
</protein>
<dbReference type="Proteomes" id="UP000761534">
    <property type="component" value="Unassembled WGS sequence"/>
</dbReference>
<proteinExistence type="predicted"/>
<evidence type="ECO:0000313" key="3">
    <source>
        <dbReference type="Proteomes" id="UP000761534"/>
    </source>
</evidence>